<dbReference type="GO" id="GO:0005576">
    <property type="term" value="C:extracellular region"/>
    <property type="evidence" value="ECO:0007669"/>
    <property type="project" value="UniProtKB-SubCell"/>
</dbReference>
<evidence type="ECO:0000256" key="1">
    <source>
        <dbReference type="ARBA" id="ARBA00004613"/>
    </source>
</evidence>
<protein>
    <recommendedName>
        <fullName evidence="8">Pyrokinin</fullName>
    </recommendedName>
</protein>
<evidence type="ECO:0000256" key="5">
    <source>
        <dbReference type="ARBA" id="ARBA00023320"/>
    </source>
</evidence>
<keyword evidence="5" id="KW-0527">Neuropeptide</keyword>
<evidence type="ECO:0000313" key="6">
    <source>
        <dbReference type="EnsemblMetazoa" id="AALB008609-PA"/>
    </source>
</evidence>
<evidence type="ECO:0000256" key="4">
    <source>
        <dbReference type="ARBA" id="ARBA00022815"/>
    </source>
</evidence>
<evidence type="ECO:0000256" key="2">
    <source>
        <dbReference type="ARBA" id="ARBA00007714"/>
    </source>
</evidence>
<dbReference type="STRING" id="7167.A0A182FPZ0"/>
<comment type="subcellular location">
    <subcellularLocation>
        <location evidence="1">Secreted</location>
    </subcellularLocation>
</comment>
<keyword evidence="4" id="KW-0027">Amidation</keyword>
<dbReference type="VEuPathDB" id="VectorBase:AALB008609"/>
<evidence type="ECO:0000313" key="7">
    <source>
        <dbReference type="Proteomes" id="UP000069272"/>
    </source>
</evidence>
<dbReference type="AlphaFoldDB" id="A0A182FPZ0"/>
<dbReference type="RefSeq" id="XP_035796452.1">
    <property type="nucleotide sequence ID" value="XM_035940559.1"/>
</dbReference>
<evidence type="ECO:0000256" key="3">
    <source>
        <dbReference type="ARBA" id="ARBA00022525"/>
    </source>
</evidence>
<comment type="similarity">
    <text evidence="2">Belongs to the pyrokinin family.</text>
</comment>
<dbReference type="PROSITE" id="PS00539">
    <property type="entry name" value="PYROKININ"/>
    <property type="match status" value="1"/>
</dbReference>
<dbReference type="GO" id="GO:0007218">
    <property type="term" value="P:neuropeptide signaling pathway"/>
    <property type="evidence" value="ECO:0007669"/>
    <property type="project" value="UniProtKB-KW"/>
</dbReference>
<keyword evidence="3" id="KW-0964">Secreted</keyword>
<dbReference type="OrthoDB" id="6424205at2759"/>
<dbReference type="EnsemblMetazoa" id="AALB008609-RA">
    <property type="protein sequence ID" value="AALB008609-PA"/>
    <property type="gene ID" value="AALB008609"/>
</dbReference>
<organism evidence="6 7">
    <name type="scientific">Anopheles albimanus</name>
    <name type="common">New world malaria mosquito</name>
    <dbReference type="NCBI Taxonomy" id="7167"/>
    <lineage>
        <taxon>Eukaryota</taxon>
        <taxon>Metazoa</taxon>
        <taxon>Ecdysozoa</taxon>
        <taxon>Arthropoda</taxon>
        <taxon>Hexapoda</taxon>
        <taxon>Insecta</taxon>
        <taxon>Pterygota</taxon>
        <taxon>Neoptera</taxon>
        <taxon>Endopterygota</taxon>
        <taxon>Diptera</taxon>
        <taxon>Nematocera</taxon>
        <taxon>Culicoidea</taxon>
        <taxon>Culicidae</taxon>
        <taxon>Anophelinae</taxon>
        <taxon>Anopheles</taxon>
    </lineage>
</organism>
<accession>A0A182FPZ0</accession>
<keyword evidence="7" id="KW-1185">Reference proteome</keyword>
<dbReference type="InterPro" id="IPR001484">
    <property type="entry name" value="Pyrokinin_CS"/>
</dbReference>
<dbReference type="Proteomes" id="UP000069272">
    <property type="component" value="Chromosome 2R"/>
</dbReference>
<evidence type="ECO:0008006" key="8">
    <source>
        <dbReference type="Google" id="ProtNLM"/>
    </source>
</evidence>
<dbReference type="KEGG" id="aali:118469077"/>
<dbReference type="VEuPathDB" id="VectorBase:AALB20_031746"/>
<proteinExistence type="inferred from homology"/>
<reference evidence="6" key="2">
    <citation type="submission" date="2022-08" db="UniProtKB">
        <authorList>
            <consortium name="EnsemblMetazoa"/>
        </authorList>
    </citation>
    <scope>IDENTIFICATION</scope>
    <source>
        <strain evidence="6">STECLA/ALBI9_A</strain>
    </source>
</reference>
<dbReference type="GO" id="GO:0005184">
    <property type="term" value="F:neuropeptide hormone activity"/>
    <property type="evidence" value="ECO:0007669"/>
    <property type="project" value="InterPro"/>
</dbReference>
<name>A0A182FPZ0_ANOAL</name>
<dbReference type="GeneID" id="118469077"/>
<reference evidence="6 7" key="1">
    <citation type="journal article" date="2017" name="G3 (Bethesda)">
        <title>The Physical Genome Mapping of Anopheles albimanus Corrected Scaffold Misassemblies and Identified Interarm Rearrangements in Genus Anopheles.</title>
        <authorList>
            <person name="Artemov G.N."/>
            <person name="Peery A.N."/>
            <person name="Jiang X."/>
            <person name="Tu Z."/>
            <person name="Stegniy V.N."/>
            <person name="Sharakhova M.V."/>
            <person name="Sharakhov I.V."/>
        </authorList>
    </citation>
    <scope>NUCLEOTIDE SEQUENCE [LARGE SCALE GENOMIC DNA]</scope>
    <source>
        <strain evidence="6 7">ALBI9_A</strain>
    </source>
</reference>
<sequence length="199" mass="21943">MCRLYFFFNLICLYLAIKSALSVDLEANDQKFSDFRSHDGHDGAADTGSLLVNGGVDAGGQRREDDSGLEGNGVSKRAAAMWFGPRLGKRTLPADLHDELVEEFDSEPLAYVGETPQKLASELVQGTPYVVLLLTAKARKPQPLFYHTAAPRLGRRDSVGENHQRPPFAPRLGRNLPFSPRLGRSYNAGSYPLPMTFAY</sequence>